<dbReference type="PANTHER" id="PTHR35936">
    <property type="entry name" value="MEMBRANE-BOUND LYTIC MUREIN TRANSGLYCOSYLASE F"/>
    <property type="match status" value="1"/>
</dbReference>
<evidence type="ECO:0000256" key="2">
    <source>
        <dbReference type="SAM" id="SignalP"/>
    </source>
</evidence>
<evidence type="ECO:0000259" key="4">
    <source>
        <dbReference type="SMART" id="SM00079"/>
    </source>
</evidence>
<dbReference type="Proteomes" id="UP001165074">
    <property type="component" value="Unassembled WGS sequence"/>
</dbReference>
<comment type="caution">
    <text evidence="5">The sequence shown here is derived from an EMBL/GenBank/DDBJ whole genome shotgun (WGS) entry which is preliminary data.</text>
</comment>
<name>A0A9W6S0Z5_9ACTN</name>
<dbReference type="SMART" id="SM00079">
    <property type="entry name" value="PBPe"/>
    <property type="match status" value="1"/>
</dbReference>
<evidence type="ECO:0000259" key="3">
    <source>
        <dbReference type="SMART" id="SM00062"/>
    </source>
</evidence>
<dbReference type="InterPro" id="IPR001638">
    <property type="entry name" value="Solute-binding_3/MltF_N"/>
</dbReference>
<dbReference type="Pfam" id="PF00497">
    <property type="entry name" value="SBP_bac_3"/>
    <property type="match status" value="1"/>
</dbReference>
<dbReference type="Gene3D" id="3.40.190.10">
    <property type="entry name" value="Periplasmic binding protein-like II"/>
    <property type="match status" value="2"/>
</dbReference>
<reference evidence="5" key="1">
    <citation type="submission" date="2023-03" db="EMBL/GenBank/DDBJ databases">
        <title>Actinoallomurus iriomotensis NBRC 103684.</title>
        <authorList>
            <person name="Ichikawa N."/>
            <person name="Sato H."/>
            <person name="Tonouchi N."/>
        </authorList>
    </citation>
    <scope>NUCLEOTIDE SEQUENCE</scope>
    <source>
        <strain evidence="5">NBRC 103684</strain>
    </source>
</reference>
<organism evidence="5 6">
    <name type="scientific">Actinoallomurus iriomotensis</name>
    <dbReference type="NCBI Taxonomy" id="478107"/>
    <lineage>
        <taxon>Bacteria</taxon>
        <taxon>Bacillati</taxon>
        <taxon>Actinomycetota</taxon>
        <taxon>Actinomycetes</taxon>
        <taxon>Streptosporangiales</taxon>
        <taxon>Thermomonosporaceae</taxon>
        <taxon>Actinoallomurus</taxon>
    </lineage>
</organism>
<feature type="domain" description="Ionotropic glutamate receptor C-terminal" evidence="4">
    <location>
        <begin position="56"/>
        <end position="284"/>
    </location>
</feature>
<keyword evidence="6" id="KW-1185">Reference proteome</keyword>
<dbReference type="GO" id="GO:0015276">
    <property type="term" value="F:ligand-gated monoatomic ion channel activity"/>
    <property type="evidence" value="ECO:0007669"/>
    <property type="project" value="InterPro"/>
</dbReference>
<evidence type="ECO:0000256" key="1">
    <source>
        <dbReference type="ARBA" id="ARBA00022729"/>
    </source>
</evidence>
<dbReference type="CDD" id="cd13530">
    <property type="entry name" value="PBP2_peptides_like"/>
    <property type="match status" value="1"/>
</dbReference>
<dbReference type="RefSeq" id="WP_285572329.1">
    <property type="nucleotide sequence ID" value="NZ_BSTK01000004.1"/>
</dbReference>
<proteinExistence type="predicted"/>
<dbReference type="PANTHER" id="PTHR35936:SF19">
    <property type="entry name" value="AMINO-ACID-BINDING PROTEIN YXEM-RELATED"/>
    <property type="match status" value="1"/>
</dbReference>
<feature type="signal peptide" evidence="2">
    <location>
        <begin position="1"/>
        <end position="22"/>
    </location>
</feature>
<dbReference type="PROSITE" id="PS51257">
    <property type="entry name" value="PROKAR_LIPOPROTEIN"/>
    <property type="match status" value="1"/>
</dbReference>
<dbReference type="AlphaFoldDB" id="A0A9W6S0Z5"/>
<dbReference type="SMART" id="SM00062">
    <property type="entry name" value="PBPb"/>
    <property type="match status" value="1"/>
</dbReference>
<protein>
    <submittedName>
        <fullName evidence="5">Amino acid ABC transporter substrate-binding protein</fullName>
    </submittedName>
</protein>
<feature type="domain" description="Solute-binding protein family 3/N-terminal" evidence="3">
    <location>
        <begin position="56"/>
        <end position="285"/>
    </location>
</feature>
<dbReference type="EMBL" id="BSTK01000004">
    <property type="protein sequence ID" value="GLY85429.1"/>
    <property type="molecule type" value="Genomic_DNA"/>
</dbReference>
<accession>A0A9W6S0Z5</accession>
<keyword evidence="1 2" id="KW-0732">Signal</keyword>
<dbReference type="GO" id="GO:0016020">
    <property type="term" value="C:membrane"/>
    <property type="evidence" value="ECO:0007669"/>
    <property type="project" value="InterPro"/>
</dbReference>
<evidence type="ECO:0000313" key="5">
    <source>
        <dbReference type="EMBL" id="GLY85429.1"/>
    </source>
</evidence>
<evidence type="ECO:0000313" key="6">
    <source>
        <dbReference type="Proteomes" id="UP001165074"/>
    </source>
</evidence>
<dbReference type="InterPro" id="IPR001320">
    <property type="entry name" value="Iontro_rcpt_C"/>
</dbReference>
<gene>
    <name evidence="5" type="ORF">Airi02_033580</name>
</gene>
<feature type="chain" id="PRO_5040935683" evidence="2">
    <location>
        <begin position="23"/>
        <end position="292"/>
    </location>
</feature>
<dbReference type="SUPFAM" id="SSF53850">
    <property type="entry name" value="Periplasmic binding protein-like II"/>
    <property type="match status" value="1"/>
</dbReference>
<sequence length="292" mass="30750">MPRSSLPLVVVGLTALTVVASACAPADSTGDTKTSATATGTAACVKDKLKLIKPGTLTVATDKPAFAPWFKNDDPANGQGFESAVTYAVANKLGFAKNEVTWTTESFDSSYAPGPKKFDFDINQISVTPERQKAVTFSDGYYDVAQAVVAADGGTYAGATSVNELKNARIAVQVGTTALQAVRRQIQPATQPRVFNNEIDAINALKNKQVDVLVLDLPTAFYVTAAQVKNSKIVGQLPRSADGNEQFGLLLQRGNPLVGCLNVAIGQLRSSGELARIQDQWLTSSAGAAVLK</sequence>